<gene>
    <name evidence="4" type="ORF">A0U93_10600</name>
</gene>
<keyword evidence="2" id="KW-0732">Signal</keyword>
<keyword evidence="3" id="KW-0574">Periplasm</keyword>
<protein>
    <submittedName>
        <fullName evidence="4">Uncharacterized protein</fullName>
    </submittedName>
</protein>
<dbReference type="InterPro" id="IPR017585">
    <property type="entry name" value="SAF_FlgA"/>
</dbReference>
<dbReference type="Proteomes" id="UP000188604">
    <property type="component" value="Chromosome"/>
</dbReference>
<dbReference type="InterPro" id="IPR039246">
    <property type="entry name" value="Flagellar_FlgA"/>
</dbReference>
<dbReference type="PANTHER" id="PTHR36307:SF1">
    <property type="entry name" value="FLAGELLA BASAL BODY P-RING FORMATION PROTEIN FLGA"/>
    <property type="match status" value="1"/>
</dbReference>
<evidence type="ECO:0000256" key="2">
    <source>
        <dbReference type="ARBA" id="ARBA00022729"/>
    </source>
</evidence>
<dbReference type="RefSeq" id="WP_169852748.1">
    <property type="nucleotide sequence ID" value="NZ_BJXS01000003.1"/>
</dbReference>
<evidence type="ECO:0000313" key="5">
    <source>
        <dbReference type="Proteomes" id="UP000188604"/>
    </source>
</evidence>
<reference evidence="4 5" key="1">
    <citation type="submission" date="2016-03" db="EMBL/GenBank/DDBJ databases">
        <title>Acetic acid bacteria sequencing.</title>
        <authorList>
            <person name="Brandt J."/>
            <person name="Jakob F."/>
            <person name="Vogel R.F."/>
        </authorList>
    </citation>
    <scope>NUCLEOTIDE SEQUENCE [LARGE SCALE GENOMIC DNA]</scope>
    <source>
        <strain evidence="4 5">NBRC 101099</strain>
    </source>
</reference>
<sequence>MAAKIHLRVLGLLATLGAAPAGAATLHTEVVLHGDKVRLSDLFGGLPPGQDATLGDAPELGKSYTVGGPQLTAIAAQYGVDWPEASPLVSTTVIHGARTYGRNDIVRLLRNALHLPENDTDIELSNFTPIVVSLDAGATPRLTHISYTPNISGHFSALLAFDLPTPTEFHLVGDVTRSTQVVVLRHAIRQGDPVLPENVTLVMMREDGLADDTLHDATEALGLTARGTIGAGSPVGARQLVHPMLIRKNMPVVMSYNTPSMHVTVSGLALESGGRDDMIRALNPGTRMVVTGRIVDHSVIEVIPGMVPTPFDNHSGTAHDF</sequence>
<dbReference type="AlphaFoldDB" id="A0A1U9KR63"/>
<dbReference type="InterPro" id="IPR013974">
    <property type="entry name" value="SAF"/>
</dbReference>
<keyword evidence="5" id="KW-1185">Reference proteome</keyword>
<accession>A0A1U9KR63</accession>
<dbReference type="GO" id="GO:0042597">
    <property type="term" value="C:periplasmic space"/>
    <property type="evidence" value="ECO:0007669"/>
    <property type="project" value="UniProtKB-SubCell"/>
</dbReference>
<dbReference type="SMART" id="SM00858">
    <property type="entry name" value="SAF"/>
    <property type="match status" value="1"/>
</dbReference>
<evidence type="ECO:0000256" key="1">
    <source>
        <dbReference type="ARBA" id="ARBA00004418"/>
    </source>
</evidence>
<name>A0A1U9KR63_9PROT</name>
<dbReference type="Gene3D" id="2.30.30.760">
    <property type="match status" value="1"/>
</dbReference>
<proteinExistence type="predicted"/>
<dbReference type="PANTHER" id="PTHR36307">
    <property type="entry name" value="FLAGELLA BASAL BODY P-RING FORMATION PROTEIN FLGA"/>
    <property type="match status" value="1"/>
</dbReference>
<dbReference type="Gene3D" id="3.90.1210.10">
    <property type="entry name" value="Antifreeze-like/N-acetylneuraminic acid synthase C-terminal domain"/>
    <property type="match status" value="1"/>
</dbReference>
<evidence type="ECO:0000313" key="4">
    <source>
        <dbReference type="EMBL" id="AQS88318.1"/>
    </source>
</evidence>
<dbReference type="GO" id="GO:0044780">
    <property type="term" value="P:bacterial-type flagellum assembly"/>
    <property type="evidence" value="ECO:0007669"/>
    <property type="project" value="InterPro"/>
</dbReference>
<dbReference type="CDD" id="cd11614">
    <property type="entry name" value="SAF_CpaB_FlgA_like"/>
    <property type="match status" value="1"/>
</dbReference>
<dbReference type="EMBL" id="CP014691">
    <property type="protein sequence ID" value="AQS88318.1"/>
    <property type="molecule type" value="Genomic_DNA"/>
</dbReference>
<organism evidence="4 5">
    <name type="scientific">Neoasaia chiangmaiensis</name>
    <dbReference type="NCBI Taxonomy" id="320497"/>
    <lineage>
        <taxon>Bacteria</taxon>
        <taxon>Pseudomonadati</taxon>
        <taxon>Pseudomonadota</taxon>
        <taxon>Alphaproteobacteria</taxon>
        <taxon>Acetobacterales</taxon>
        <taxon>Acetobacteraceae</taxon>
        <taxon>Neoasaia</taxon>
    </lineage>
</organism>
<dbReference type="Pfam" id="PF13144">
    <property type="entry name" value="ChapFlgA"/>
    <property type="match status" value="1"/>
</dbReference>
<evidence type="ECO:0000256" key="3">
    <source>
        <dbReference type="ARBA" id="ARBA00022764"/>
    </source>
</evidence>
<dbReference type="NCBIfam" id="TIGR03170">
    <property type="entry name" value="flgA_cterm"/>
    <property type="match status" value="1"/>
</dbReference>
<dbReference type="KEGG" id="nch:A0U93_10600"/>
<dbReference type="STRING" id="320497.A0U93_10600"/>
<comment type="subcellular location">
    <subcellularLocation>
        <location evidence="1">Periplasm</location>
    </subcellularLocation>
</comment>